<feature type="domain" description="Protein CPL1-like" evidence="2">
    <location>
        <begin position="345"/>
        <end position="403"/>
    </location>
</feature>
<feature type="signal peptide" evidence="1">
    <location>
        <begin position="1"/>
        <end position="18"/>
    </location>
</feature>
<accession>A0A1B9GXK9</accession>
<evidence type="ECO:0000256" key="1">
    <source>
        <dbReference type="SAM" id="SignalP"/>
    </source>
</evidence>
<evidence type="ECO:0000259" key="2">
    <source>
        <dbReference type="Pfam" id="PF21671"/>
    </source>
</evidence>
<dbReference type="STRING" id="1296120.A0A1B9GXK9"/>
<organism evidence="3 4">
    <name type="scientific">Kwoniella heveanensis BCC8398</name>
    <dbReference type="NCBI Taxonomy" id="1296120"/>
    <lineage>
        <taxon>Eukaryota</taxon>
        <taxon>Fungi</taxon>
        <taxon>Dikarya</taxon>
        <taxon>Basidiomycota</taxon>
        <taxon>Agaricomycotina</taxon>
        <taxon>Tremellomycetes</taxon>
        <taxon>Tremellales</taxon>
        <taxon>Cryptococcaceae</taxon>
        <taxon>Kwoniella</taxon>
    </lineage>
</organism>
<protein>
    <recommendedName>
        <fullName evidence="2">Protein CPL1-like domain-containing protein</fullName>
    </recommendedName>
</protein>
<dbReference type="PANTHER" id="PTHR35192:SF2">
    <property type="entry name" value="APPLE DOMAIN-CONTAINING PROTEIN"/>
    <property type="match status" value="1"/>
</dbReference>
<dbReference type="Pfam" id="PF21671">
    <property type="entry name" value="CPL1-like"/>
    <property type="match status" value="1"/>
</dbReference>
<dbReference type="Proteomes" id="UP000092666">
    <property type="component" value="Unassembled WGS sequence"/>
</dbReference>
<evidence type="ECO:0000313" key="4">
    <source>
        <dbReference type="Proteomes" id="UP000092666"/>
    </source>
</evidence>
<dbReference type="EMBL" id="KI669497">
    <property type="protein sequence ID" value="OCF35768.1"/>
    <property type="molecule type" value="Genomic_DNA"/>
</dbReference>
<keyword evidence="4" id="KW-1185">Reference proteome</keyword>
<dbReference type="InterPro" id="IPR048661">
    <property type="entry name" value="CPL1-like"/>
</dbReference>
<feature type="chain" id="PRO_5008627417" description="Protein CPL1-like domain-containing protein" evidence="1">
    <location>
        <begin position="19"/>
        <end position="406"/>
    </location>
</feature>
<sequence>MRFFSVLPLLSLVPAALGYTNLTSPLEERTFGGSSLSNKGSYQNCARVSGQWGWIKWDFGCICEDDVEQYCRNNNIRGEIKNSIYSYISSHGVRSFFPHNAQPTCDGRGGYTCGSLGKKSDGTCGTTNCESSHWSSNGSCCPRGQTYSNGKCCGTTGCGSKGGQCYPVYSCPSGQEFKQTQCCPSYQDEINGKCSCQWGYEDKNGKCVPKCNDDQKLDERTNKCVSKCDTSNGWTHQKCKNNGPSICCPRGQTAYNTVCCASGKEEIDKSGICCTSGVGAKVQNGQCIEPTGKSKHPKRMIGTQINLTPSDKVVPYGLESNAKGQLCPASMAACPIDAASPKGAYECLDPMSDIQSCGGCATLATGRDCTAIPGARWMGCNAGSCEVYSCKKGWKLNAAGTACERR</sequence>
<dbReference type="AlphaFoldDB" id="A0A1B9GXK9"/>
<reference evidence="3 4" key="1">
    <citation type="submission" date="2013-07" db="EMBL/GenBank/DDBJ databases">
        <title>The Genome Sequence of Cryptococcus heveanensis BCC8398.</title>
        <authorList>
            <consortium name="The Broad Institute Genome Sequencing Platform"/>
            <person name="Cuomo C."/>
            <person name="Litvintseva A."/>
            <person name="Chen Y."/>
            <person name="Heitman J."/>
            <person name="Sun S."/>
            <person name="Springer D."/>
            <person name="Dromer F."/>
            <person name="Young S.K."/>
            <person name="Zeng Q."/>
            <person name="Gargeya S."/>
            <person name="Fitzgerald M."/>
            <person name="Abouelleil A."/>
            <person name="Alvarado L."/>
            <person name="Berlin A.M."/>
            <person name="Chapman S.B."/>
            <person name="Dewar J."/>
            <person name="Goldberg J."/>
            <person name="Griggs A."/>
            <person name="Gujja S."/>
            <person name="Hansen M."/>
            <person name="Howarth C."/>
            <person name="Imamovic A."/>
            <person name="Larimer J."/>
            <person name="McCowan C."/>
            <person name="Murphy C."/>
            <person name="Pearson M."/>
            <person name="Priest M."/>
            <person name="Roberts A."/>
            <person name="Saif S."/>
            <person name="Shea T."/>
            <person name="Sykes S."/>
            <person name="Wortman J."/>
            <person name="Nusbaum C."/>
            <person name="Birren B."/>
        </authorList>
    </citation>
    <scope>NUCLEOTIDE SEQUENCE [LARGE SCALE GENOMIC DNA]</scope>
    <source>
        <strain evidence="3 4">BCC8398</strain>
    </source>
</reference>
<proteinExistence type="predicted"/>
<dbReference type="InterPro" id="IPR038955">
    <property type="entry name" value="PriA/CPL1_fungi"/>
</dbReference>
<dbReference type="PANTHER" id="PTHR35192">
    <property type="entry name" value="PROTEIN, PUTATIVE-RELATED"/>
    <property type="match status" value="1"/>
</dbReference>
<gene>
    <name evidence="3" type="ORF">I316_02260</name>
</gene>
<reference evidence="4" key="2">
    <citation type="submission" date="2013-12" db="EMBL/GenBank/DDBJ databases">
        <title>Evolution of pathogenesis and genome organization in the Tremellales.</title>
        <authorList>
            <person name="Cuomo C."/>
            <person name="Litvintseva A."/>
            <person name="Heitman J."/>
            <person name="Chen Y."/>
            <person name="Sun S."/>
            <person name="Springer D."/>
            <person name="Dromer F."/>
            <person name="Young S."/>
            <person name="Zeng Q."/>
            <person name="Chapman S."/>
            <person name="Gujja S."/>
            <person name="Saif S."/>
            <person name="Birren B."/>
        </authorList>
    </citation>
    <scope>NUCLEOTIDE SEQUENCE [LARGE SCALE GENOMIC DNA]</scope>
    <source>
        <strain evidence="4">BCC8398</strain>
    </source>
</reference>
<name>A0A1B9GXK9_9TREE</name>
<keyword evidence="1" id="KW-0732">Signal</keyword>
<evidence type="ECO:0000313" key="3">
    <source>
        <dbReference type="EMBL" id="OCF35768.1"/>
    </source>
</evidence>
<dbReference type="OrthoDB" id="439917at2759"/>